<evidence type="ECO:0000256" key="2">
    <source>
        <dbReference type="PROSITE-ProRule" id="PRU00335"/>
    </source>
</evidence>
<accession>A0A844ZSU9</accession>
<dbReference type="Gene3D" id="1.10.357.10">
    <property type="entry name" value="Tetracycline Repressor, domain 2"/>
    <property type="match status" value="1"/>
</dbReference>
<evidence type="ECO:0000313" key="4">
    <source>
        <dbReference type="EMBL" id="MXO89877.1"/>
    </source>
</evidence>
<feature type="DNA-binding region" description="H-T-H motif" evidence="2">
    <location>
        <begin position="115"/>
        <end position="134"/>
    </location>
</feature>
<evidence type="ECO:0000259" key="3">
    <source>
        <dbReference type="PROSITE" id="PS50977"/>
    </source>
</evidence>
<dbReference type="Proteomes" id="UP000442714">
    <property type="component" value="Unassembled WGS sequence"/>
</dbReference>
<keyword evidence="5" id="KW-1185">Reference proteome</keyword>
<proteinExistence type="predicted"/>
<feature type="domain" description="HTH tetR-type" evidence="3">
    <location>
        <begin position="92"/>
        <end position="152"/>
    </location>
</feature>
<evidence type="ECO:0000256" key="1">
    <source>
        <dbReference type="ARBA" id="ARBA00023125"/>
    </source>
</evidence>
<sequence>MELTRAKLFDLIWSEPIGKVAERFGMTGNGLAKICDRLNIPRPGRSHWTRAAERRDSQPDLPPPPIGLSEIVAFGKRQTRQSPGVRRRLDTESRVRQLMELATAIAINEGLNALTIRRLAQDAGISETQVHNCFGGRSDLLVAMAKEEISKQESSRQKRISRSGDRHTKIVLSTVGYLHESAQRGPLLQMLLRVPEVKSALQEKRATTARTARAPILERLTGTGRMDMATARASTAALTAVSLKAGGIIAGQRAPFATVEQLCLSVVLAGVASDDELSGS</sequence>
<dbReference type="GO" id="GO:0003677">
    <property type="term" value="F:DNA binding"/>
    <property type="evidence" value="ECO:0007669"/>
    <property type="project" value="UniProtKB-UniRule"/>
</dbReference>
<dbReference type="InterPro" id="IPR001647">
    <property type="entry name" value="HTH_TetR"/>
</dbReference>
<dbReference type="PROSITE" id="PS50977">
    <property type="entry name" value="HTH_TETR_2"/>
    <property type="match status" value="1"/>
</dbReference>
<dbReference type="InterPro" id="IPR009057">
    <property type="entry name" value="Homeodomain-like_sf"/>
</dbReference>
<dbReference type="OrthoDB" id="9777694at2"/>
<name>A0A844ZSU9_9SPHN</name>
<dbReference type="SUPFAM" id="SSF46689">
    <property type="entry name" value="Homeodomain-like"/>
    <property type="match status" value="1"/>
</dbReference>
<organism evidence="4 5">
    <name type="scientific">Pontixanthobacter aquaemixtae</name>
    <dbReference type="NCBI Taxonomy" id="1958940"/>
    <lineage>
        <taxon>Bacteria</taxon>
        <taxon>Pseudomonadati</taxon>
        <taxon>Pseudomonadota</taxon>
        <taxon>Alphaproteobacteria</taxon>
        <taxon>Sphingomonadales</taxon>
        <taxon>Erythrobacteraceae</taxon>
        <taxon>Pontixanthobacter</taxon>
    </lineage>
</organism>
<keyword evidence="1 2" id="KW-0238">DNA-binding</keyword>
<evidence type="ECO:0000313" key="5">
    <source>
        <dbReference type="Proteomes" id="UP000442714"/>
    </source>
</evidence>
<dbReference type="EMBL" id="WTYX01000001">
    <property type="protein sequence ID" value="MXO89877.1"/>
    <property type="molecule type" value="Genomic_DNA"/>
</dbReference>
<dbReference type="RefSeq" id="WP_160603389.1">
    <property type="nucleotide sequence ID" value="NZ_WTYX01000001.1"/>
</dbReference>
<comment type="caution">
    <text evidence="4">The sequence shown here is derived from an EMBL/GenBank/DDBJ whole genome shotgun (WGS) entry which is preliminary data.</text>
</comment>
<reference evidence="4 5" key="1">
    <citation type="submission" date="2019-12" db="EMBL/GenBank/DDBJ databases">
        <title>Genomic-based taxomic classification of the family Erythrobacteraceae.</title>
        <authorList>
            <person name="Xu L."/>
        </authorList>
    </citation>
    <scope>NUCLEOTIDE SEQUENCE [LARGE SCALE GENOMIC DNA]</scope>
    <source>
        <strain evidence="4 5">KCTC 52763</strain>
    </source>
</reference>
<protein>
    <submittedName>
        <fullName evidence="4">TetR/AcrR family transcriptional regulator</fullName>
    </submittedName>
</protein>
<dbReference type="AlphaFoldDB" id="A0A844ZSU9"/>
<gene>
    <name evidence="4" type="ORF">GRI41_03510</name>
</gene>